<name>I9GYW8_9BACE</name>
<dbReference type="EMBL" id="AGXS01000015">
    <property type="protein sequence ID" value="EIY52324.1"/>
    <property type="molecule type" value="Genomic_DNA"/>
</dbReference>
<dbReference type="SUPFAM" id="SSF63825">
    <property type="entry name" value="YWTD domain"/>
    <property type="match status" value="1"/>
</dbReference>
<comment type="caution">
    <text evidence="1">The sequence shown here is derived from an EMBL/GenBank/DDBJ whole genome shotgun (WGS) entry which is preliminary data.</text>
</comment>
<evidence type="ECO:0008006" key="3">
    <source>
        <dbReference type="Google" id="ProtNLM"/>
    </source>
</evidence>
<dbReference type="Gene3D" id="2.120.10.30">
    <property type="entry name" value="TolB, C-terminal domain"/>
    <property type="match status" value="1"/>
</dbReference>
<dbReference type="STRING" id="997884.HMPREF1068_01871"/>
<protein>
    <recommendedName>
        <fullName evidence="3">6-bladed beta-propeller</fullName>
    </recommendedName>
</protein>
<dbReference type="AlphaFoldDB" id="I9GYW8"/>
<evidence type="ECO:0000313" key="2">
    <source>
        <dbReference type="Proteomes" id="UP000003089"/>
    </source>
</evidence>
<keyword evidence="2" id="KW-1185">Reference proteome</keyword>
<dbReference type="InterPro" id="IPR011042">
    <property type="entry name" value="6-blade_b-propeller_TolB-like"/>
</dbReference>
<reference evidence="1 2" key="1">
    <citation type="submission" date="2012-02" db="EMBL/GenBank/DDBJ databases">
        <title>The Genome Sequence of Bacteroides nordii CL02T12C05.</title>
        <authorList>
            <consortium name="The Broad Institute Genome Sequencing Platform"/>
            <person name="Earl A."/>
            <person name="Ward D."/>
            <person name="Feldgarden M."/>
            <person name="Gevers D."/>
            <person name="Zitomersky N.L."/>
            <person name="Coyne M.J."/>
            <person name="Comstock L.E."/>
            <person name="Young S.K."/>
            <person name="Zeng Q."/>
            <person name="Gargeya S."/>
            <person name="Fitzgerald M."/>
            <person name="Haas B."/>
            <person name="Abouelleil A."/>
            <person name="Alvarado L."/>
            <person name="Arachchi H.M."/>
            <person name="Berlin A."/>
            <person name="Chapman S.B."/>
            <person name="Gearin G."/>
            <person name="Goldberg J."/>
            <person name="Griggs A."/>
            <person name="Gujja S."/>
            <person name="Hansen M."/>
            <person name="Heiman D."/>
            <person name="Howarth C."/>
            <person name="Larimer J."/>
            <person name="Lui A."/>
            <person name="MacDonald P.J.P."/>
            <person name="McCowen C."/>
            <person name="Montmayeur A."/>
            <person name="Murphy C."/>
            <person name="Neiman D."/>
            <person name="Pearson M."/>
            <person name="Priest M."/>
            <person name="Roberts A."/>
            <person name="Saif S."/>
            <person name="Shea T."/>
            <person name="Sisk P."/>
            <person name="Stolte C."/>
            <person name="Sykes S."/>
            <person name="Wortman J."/>
            <person name="Nusbaum C."/>
            <person name="Birren B."/>
        </authorList>
    </citation>
    <scope>NUCLEOTIDE SEQUENCE [LARGE SCALE GENOMIC DNA]</scope>
    <source>
        <strain evidence="1 2">CL02T12C05</strain>
    </source>
</reference>
<gene>
    <name evidence="1" type="ORF">HMPREF1068_01871</name>
</gene>
<dbReference type="Pfam" id="PF17170">
    <property type="entry name" value="DUF5128"/>
    <property type="match status" value="1"/>
</dbReference>
<accession>I9GYW8</accession>
<sequence length="395" mass="45570">MIVVACKGSKEKNASLVLSDVSLNDSLFILDLDTAECRKLIRMSEVFDKSNLIPLETNKESLIGRINQLLVKSDTLFILDAVVTKKLQMFHRTGKYIGMVGAIGNGPGEYVSPTDFGIDGNLLYVFDFDSQRINYYFLPTMEFSHSLRLNGSTISRYIAILDGKIYTDAYGRKNQNTYLLQEIDSLTGKICNKWMSVNKYNSGYLDLIFSGEGLFYKSYNKEIRYRQMFMNSIMQIKSGEISCYMNIKSNSFVTKELLTSLRNQKDWNPSNSLMSLEVIRNVHHYVEWGDYVQFSFDIKNFVHTIFYNKKTKHFSLTERMYDDLTFTEEQHGMGVCPIPLWGDADGQYSYISPRDMERLIELLKEGKINKSVKEIGALQNLFIDANPILIYYEKK</sequence>
<proteinExistence type="predicted"/>
<dbReference type="PATRIC" id="fig|997884.3.peg.1904"/>
<dbReference type="HOGENOM" id="CLU_056133_2_0_10"/>
<dbReference type="Proteomes" id="UP000003089">
    <property type="component" value="Unassembled WGS sequence"/>
</dbReference>
<evidence type="ECO:0000313" key="1">
    <source>
        <dbReference type="EMBL" id="EIY52324.1"/>
    </source>
</evidence>
<dbReference type="eggNOG" id="COG3391">
    <property type="taxonomic scope" value="Bacteria"/>
</dbReference>
<organism evidence="1 2">
    <name type="scientific">Bacteroides nordii CL02T12C05</name>
    <dbReference type="NCBI Taxonomy" id="997884"/>
    <lineage>
        <taxon>Bacteria</taxon>
        <taxon>Pseudomonadati</taxon>
        <taxon>Bacteroidota</taxon>
        <taxon>Bacteroidia</taxon>
        <taxon>Bacteroidales</taxon>
        <taxon>Bacteroidaceae</taxon>
        <taxon>Bacteroides</taxon>
    </lineage>
</organism>